<organism evidence="7">
    <name type="scientific">Hemiselmis andersenii</name>
    <name type="common">Cryptophyte alga</name>
    <dbReference type="NCBI Taxonomy" id="464988"/>
    <lineage>
        <taxon>Eukaryota</taxon>
        <taxon>Cryptophyceae</taxon>
        <taxon>Cryptomonadales</taxon>
        <taxon>Hemiselmidaceae</taxon>
        <taxon>Hemiselmis</taxon>
    </lineage>
</organism>
<feature type="transmembrane region" description="Helical" evidence="6">
    <location>
        <begin position="26"/>
        <end position="46"/>
    </location>
</feature>
<keyword evidence="3 6" id="KW-0812">Transmembrane</keyword>
<keyword evidence="4 6" id="KW-1133">Transmembrane helix</keyword>
<evidence type="ECO:0000256" key="2">
    <source>
        <dbReference type="ARBA" id="ARBA00007590"/>
    </source>
</evidence>
<gene>
    <name evidence="7" type="ORF">HAND1043_LOCUS19088</name>
</gene>
<dbReference type="EMBL" id="HBFK01031400">
    <property type="protein sequence ID" value="CAD8752582.1"/>
    <property type="molecule type" value="Transcribed_RNA"/>
</dbReference>
<accession>A0A6U2EXH3</accession>
<comment type="subcellular location">
    <subcellularLocation>
        <location evidence="1">Membrane</location>
    </subcellularLocation>
</comment>
<dbReference type="GO" id="GO:0016020">
    <property type="term" value="C:membrane"/>
    <property type="evidence" value="ECO:0007669"/>
    <property type="project" value="UniProtKB-SubCell"/>
</dbReference>
<dbReference type="Gene3D" id="1.10.10.1740">
    <property type="entry name" value="Transmembrane protein 14-like"/>
    <property type="match status" value="1"/>
</dbReference>
<dbReference type="InterPro" id="IPR044890">
    <property type="entry name" value="TMEM14_sf"/>
</dbReference>
<dbReference type="AlphaFoldDB" id="A0A6U2EXH3"/>
<sequence>MSLTMGVLMTAGGAYAFFKKGSKASLIGGAGTGALFFLSAGLLNAGQNRNGHMVALASSVALVAGMAPRAYASKKFMPAGLVATLGLLSSAYQGKKTIEWWGES</sequence>
<dbReference type="PANTHER" id="PTHR12668:SF53">
    <property type="entry name" value="TMEM14 PROTEIN HOMOLOG YJR085C"/>
    <property type="match status" value="1"/>
</dbReference>
<feature type="transmembrane region" description="Helical" evidence="6">
    <location>
        <begin position="53"/>
        <end position="70"/>
    </location>
</feature>
<protein>
    <recommendedName>
        <fullName evidence="8">Transmembrane protein 14C</fullName>
    </recommendedName>
</protein>
<dbReference type="PANTHER" id="PTHR12668">
    <property type="entry name" value="TRANSMEMBRANE PROTEIN 14, 15"/>
    <property type="match status" value="1"/>
</dbReference>
<dbReference type="Pfam" id="PF03647">
    <property type="entry name" value="Tmemb_14"/>
    <property type="match status" value="1"/>
</dbReference>
<evidence type="ECO:0000256" key="3">
    <source>
        <dbReference type="ARBA" id="ARBA00022692"/>
    </source>
</evidence>
<evidence type="ECO:0000256" key="4">
    <source>
        <dbReference type="ARBA" id="ARBA00022989"/>
    </source>
</evidence>
<dbReference type="InterPro" id="IPR005349">
    <property type="entry name" value="TMEM14"/>
</dbReference>
<evidence type="ECO:0000256" key="5">
    <source>
        <dbReference type="ARBA" id="ARBA00023136"/>
    </source>
</evidence>
<evidence type="ECO:0000256" key="1">
    <source>
        <dbReference type="ARBA" id="ARBA00004370"/>
    </source>
</evidence>
<name>A0A6U2EXH3_HEMAN</name>
<evidence type="ECO:0008006" key="8">
    <source>
        <dbReference type="Google" id="ProtNLM"/>
    </source>
</evidence>
<evidence type="ECO:0000256" key="6">
    <source>
        <dbReference type="SAM" id="Phobius"/>
    </source>
</evidence>
<reference evidence="7" key="1">
    <citation type="submission" date="2021-01" db="EMBL/GenBank/DDBJ databases">
        <authorList>
            <person name="Corre E."/>
            <person name="Pelletier E."/>
            <person name="Niang G."/>
            <person name="Scheremetjew M."/>
            <person name="Finn R."/>
            <person name="Kale V."/>
            <person name="Holt S."/>
            <person name="Cochrane G."/>
            <person name="Meng A."/>
            <person name="Brown T."/>
            <person name="Cohen L."/>
        </authorList>
    </citation>
    <scope>NUCLEOTIDE SEQUENCE</scope>
    <source>
        <strain evidence="7">CCMP441</strain>
    </source>
</reference>
<keyword evidence="5 6" id="KW-0472">Membrane</keyword>
<comment type="similarity">
    <text evidence="2">Belongs to the TMEM14 family.</text>
</comment>
<proteinExistence type="inferred from homology"/>
<evidence type="ECO:0000313" key="7">
    <source>
        <dbReference type="EMBL" id="CAD8752582.1"/>
    </source>
</evidence>